<dbReference type="SUPFAM" id="SSF47323">
    <property type="entry name" value="Anticodon-binding domain of a subclass of class I aminoacyl-tRNA synthetases"/>
    <property type="match status" value="1"/>
</dbReference>
<dbReference type="Proteomes" id="UP000176803">
    <property type="component" value="Unassembled WGS sequence"/>
</dbReference>
<protein>
    <recommendedName>
        <fullName evidence="3">Methionine--tRNA ligase</fullName>
        <ecNumber evidence="2">6.1.1.10</ecNumber>
    </recommendedName>
    <alternativeName>
        <fullName evidence="9">Methionyl-tRNA synthetase</fullName>
    </alternativeName>
</protein>
<evidence type="ECO:0000259" key="12">
    <source>
        <dbReference type="Pfam" id="PF08264"/>
    </source>
</evidence>
<evidence type="ECO:0000259" key="13">
    <source>
        <dbReference type="Pfam" id="PF09334"/>
    </source>
</evidence>
<dbReference type="Pfam" id="PF09334">
    <property type="entry name" value="tRNA-synt_1g"/>
    <property type="match status" value="1"/>
</dbReference>
<dbReference type="PANTHER" id="PTHR43326">
    <property type="entry name" value="METHIONYL-TRNA SYNTHETASE"/>
    <property type="match status" value="1"/>
</dbReference>
<evidence type="ECO:0000256" key="7">
    <source>
        <dbReference type="ARBA" id="ARBA00022917"/>
    </source>
</evidence>
<feature type="domain" description="Methionyl/Valyl/Leucyl/Isoleucyl-tRNA synthetase anticodon-binding" evidence="12">
    <location>
        <begin position="380"/>
        <end position="459"/>
    </location>
</feature>
<dbReference type="Pfam" id="PF00133">
    <property type="entry name" value="tRNA-synt_1"/>
    <property type="match status" value="1"/>
</dbReference>
<keyword evidence="4 10" id="KW-0436">Ligase</keyword>
<dbReference type="Gene3D" id="1.10.730.10">
    <property type="entry name" value="Isoleucyl-tRNA Synthetase, Domain 1"/>
    <property type="match status" value="1"/>
</dbReference>
<evidence type="ECO:0000256" key="10">
    <source>
        <dbReference type="RuleBase" id="RU363039"/>
    </source>
</evidence>
<dbReference type="InterPro" id="IPR014758">
    <property type="entry name" value="Met-tRNA_synth"/>
</dbReference>
<dbReference type="NCBIfam" id="TIGR00398">
    <property type="entry name" value="metG"/>
    <property type="match status" value="1"/>
</dbReference>
<sequence length="471" mass="54673">MDKKFYITTTLPYVNAIPHIGFAMEVVRADTIARYHRLLGHEVIFNTGTDEHGQKIFQKAKQMHLEPQKYCDINAKNFQDLKKILNLSFTNFIRTTDPLHINAAQEFWRLCEKNNDIYKAKYQIRYCVGCELEKTDSELVDGHCEVHPNLSLESMDEENYFFRFSKYQKPLLDLYRARPDFIIPQFRLDEIKNFVQDGLKDFSISRVKAKMPWGIVVPGDTAQVMYVWFDALINYISTLGWPENQKQFKQYWPGVQIAGKDNLRQQSAMWQAMLMSAELPSTRQIYIEGFITSNGQKMSKSLGNVVDPRDLVKKYGTDALRYFLLREIPFDSDGDFSEIRFKEIYNSDLANGLGNLVARVAKLAEKANKPIKRRSDDLDPKISQHLEKYDFNSAIQEILRHIDAANDTINKIKPWEKNGKEFDQCLITLVSFIDYLIPNLMPFLPETAEKIKKQFTGDKIVSGPALFPRLN</sequence>
<feature type="domain" description="Methionyl/Leucyl tRNA synthetase" evidence="13">
    <location>
        <begin position="137"/>
        <end position="360"/>
    </location>
</feature>
<dbReference type="PRINTS" id="PR01041">
    <property type="entry name" value="TRNASYNTHMET"/>
</dbReference>
<evidence type="ECO:0000256" key="2">
    <source>
        <dbReference type="ARBA" id="ARBA00012838"/>
    </source>
</evidence>
<evidence type="ECO:0000256" key="8">
    <source>
        <dbReference type="ARBA" id="ARBA00023146"/>
    </source>
</evidence>
<reference evidence="14 15" key="1">
    <citation type="journal article" date="2016" name="Nat. Commun.">
        <title>Thousands of microbial genomes shed light on interconnected biogeochemical processes in an aquifer system.</title>
        <authorList>
            <person name="Anantharaman K."/>
            <person name="Brown C.T."/>
            <person name="Hug L.A."/>
            <person name="Sharon I."/>
            <person name="Castelle C.J."/>
            <person name="Probst A.J."/>
            <person name="Thomas B.C."/>
            <person name="Singh A."/>
            <person name="Wilkins M.J."/>
            <person name="Karaoz U."/>
            <person name="Brodie E.L."/>
            <person name="Williams K.H."/>
            <person name="Hubbard S.S."/>
            <person name="Banfield J.F."/>
        </authorList>
    </citation>
    <scope>NUCLEOTIDE SEQUENCE [LARGE SCALE GENOMIC DNA]</scope>
</reference>
<dbReference type="AlphaFoldDB" id="A0A1F7I5C1"/>
<evidence type="ECO:0000256" key="4">
    <source>
        <dbReference type="ARBA" id="ARBA00022598"/>
    </source>
</evidence>
<dbReference type="InterPro" id="IPR002300">
    <property type="entry name" value="aa-tRNA-synth_Ia"/>
</dbReference>
<dbReference type="Gene3D" id="2.170.220.10">
    <property type="match status" value="1"/>
</dbReference>
<dbReference type="InterPro" id="IPR013155">
    <property type="entry name" value="M/V/L/I-tRNA-synth_anticd-bd"/>
</dbReference>
<evidence type="ECO:0000256" key="1">
    <source>
        <dbReference type="ARBA" id="ARBA00003314"/>
    </source>
</evidence>
<evidence type="ECO:0000256" key="5">
    <source>
        <dbReference type="ARBA" id="ARBA00022741"/>
    </source>
</evidence>
<comment type="function">
    <text evidence="1">Is required not only for elongation of protein synthesis but also for the initiation of all mRNA translation through initiator tRNA(fMet) aminoacylation.</text>
</comment>
<dbReference type="InterPro" id="IPR009080">
    <property type="entry name" value="tRNAsynth_Ia_anticodon-bd"/>
</dbReference>
<accession>A0A1F7I5C1</accession>
<dbReference type="InterPro" id="IPR033911">
    <property type="entry name" value="MetRS_core"/>
</dbReference>
<dbReference type="EMBL" id="MGAC01000008">
    <property type="protein sequence ID" value="OGK38550.1"/>
    <property type="molecule type" value="Genomic_DNA"/>
</dbReference>
<name>A0A1F7I5C1_9BACT</name>
<feature type="domain" description="Aminoacyl-tRNA synthetase class Ia" evidence="11">
    <location>
        <begin position="3"/>
        <end position="90"/>
    </location>
</feature>
<dbReference type="GO" id="GO:0006431">
    <property type="term" value="P:methionyl-tRNA aminoacylation"/>
    <property type="evidence" value="ECO:0007669"/>
    <property type="project" value="InterPro"/>
</dbReference>
<dbReference type="GO" id="GO:0004825">
    <property type="term" value="F:methionine-tRNA ligase activity"/>
    <property type="evidence" value="ECO:0007669"/>
    <property type="project" value="UniProtKB-EC"/>
</dbReference>
<evidence type="ECO:0000256" key="6">
    <source>
        <dbReference type="ARBA" id="ARBA00022840"/>
    </source>
</evidence>
<evidence type="ECO:0000256" key="3">
    <source>
        <dbReference type="ARBA" id="ARBA00018753"/>
    </source>
</evidence>
<organism evidence="14 15">
    <name type="scientific">Candidatus Roizmanbacteria bacterium RIFCSPHIGHO2_12_FULL_41_11</name>
    <dbReference type="NCBI Taxonomy" id="1802052"/>
    <lineage>
        <taxon>Bacteria</taxon>
        <taxon>Candidatus Roizmaniibacteriota</taxon>
    </lineage>
</organism>
<dbReference type="GO" id="GO:0005524">
    <property type="term" value="F:ATP binding"/>
    <property type="evidence" value="ECO:0007669"/>
    <property type="project" value="UniProtKB-KW"/>
</dbReference>
<dbReference type="SUPFAM" id="SSF52374">
    <property type="entry name" value="Nucleotidylyl transferase"/>
    <property type="match status" value="1"/>
</dbReference>
<dbReference type="InterPro" id="IPR014729">
    <property type="entry name" value="Rossmann-like_a/b/a_fold"/>
</dbReference>
<dbReference type="Gene3D" id="3.40.50.620">
    <property type="entry name" value="HUPs"/>
    <property type="match status" value="1"/>
</dbReference>
<evidence type="ECO:0000259" key="11">
    <source>
        <dbReference type="Pfam" id="PF00133"/>
    </source>
</evidence>
<evidence type="ECO:0000256" key="9">
    <source>
        <dbReference type="ARBA" id="ARBA00030904"/>
    </source>
</evidence>
<proteinExistence type="inferred from homology"/>
<comment type="caution">
    <text evidence="14">The sequence shown here is derived from an EMBL/GenBank/DDBJ whole genome shotgun (WGS) entry which is preliminary data.</text>
</comment>
<evidence type="ECO:0000313" key="14">
    <source>
        <dbReference type="EMBL" id="OGK38550.1"/>
    </source>
</evidence>
<keyword evidence="6 10" id="KW-0067">ATP-binding</keyword>
<dbReference type="InterPro" id="IPR015413">
    <property type="entry name" value="Methionyl/Leucyl_tRNA_Synth"/>
</dbReference>
<gene>
    <name evidence="14" type="ORF">A3F03_03310</name>
</gene>
<keyword evidence="8 10" id="KW-0030">Aminoacyl-tRNA synthetase</keyword>
<keyword evidence="5 10" id="KW-0547">Nucleotide-binding</keyword>
<dbReference type="Pfam" id="PF08264">
    <property type="entry name" value="Anticodon_1"/>
    <property type="match status" value="1"/>
</dbReference>
<dbReference type="CDD" id="cd00814">
    <property type="entry name" value="MetRS_core"/>
    <property type="match status" value="1"/>
</dbReference>
<keyword evidence="7 10" id="KW-0648">Protein biosynthesis</keyword>
<comment type="similarity">
    <text evidence="10">Belongs to the class-I aminoacyl-tRNA synthetase family.</text>
</comment>
<dbReference type="EC" id="6.1.1.10" evidence="2"/>
<dbReference type="InterPro" id="IPR023457">
    <property type="entry name" value="Met-tRNA_synth_2"/>
</dbReference>
<evidence type="ECO:0000313" key="15">
    <source>
        <dbReference type="Proteomes" id="UP000176803"/>
    </source>
</evidence>
<dbReference type="PANTHER" id="PTHR43326:SF1">
    <property type="entry name" value="METHIONINE--TRNA LIGASE, MITOCHONDRIAL"/>
    <property type="match status" value="1"/>
</dbReference>